<gene>
    <name evidence="1" type="ORF">LCOR_00231.1</name>
</gene>
<organism evidence="1 2">
    <name type="scientific">Lichtheimia corymbifera JMRC:FSU:9682</name>
    <dbReference type="NCBI Taxonomy" id="1263082"/>
    <lineage>
        <taxon>Eukaryota</taxon>
        <taxon>Fungi</taxon>
        <taxon>Fungi incertae sedis</taxon>
        <taxon>Mucoromycota</taxon>
        <taxon>Mucoromycotina</taxon>
        <taxon>Mucoromycetes</taxon>
        <taxon>Mucorales</taxon>
        <taxon>Lichtheimiaceae</taxon>
        <taxon>Lichtheimia</taxon>
    </lineage>
</organism>
<name>A0A068RFG8_9FUNG</name>
<evidence type="ECO:0000313" key="2">
    <source>
        <dbReference type="Proteomes" id="UP000027586"/>
    </source>
</evidence>
<dbReference type="AlphaFoldDB" id="A0A068RFG8"/>
<comment type="caution">
    <text evidence="1">The sequence shown here is derived from an EMBL/GenBank/DDBJ whole genome shotgun (WGS) entry which is preliminary data.</text>
</comment>
<protein>
    <submittedName>
        <fullName evidence="1">Uncharacterized protein</fullName>
    </submittedName>
</protein>
<dbReference type="EMBL" id="CBTN010000001">
    <property type="protein sequence ID" value="CDH48450.1"/>
    <property type="molecule type" value="Genomic_DNA"/>
</dbReference>
<evidence type="ECO:0000313" key="1">
    <source>
        <dbReference type="EMBL" id="CDH48450.1"/>
    </source>
</evidence>
<dbReference type="VEuPathDB" id="FungiDB:LCOR_00231.1"/>
<sequence>MGSSIEQSCSSGSSAPWVQVSRSGLPILDFAMSPPVKVDRGSTSRIFFQLWLVVTLGESENGHDDRETSTQGALDHAAQLCSIEDHTFHCKV</sequence>
<reference evidence="1" key="1">
    <citation type="submission" date="2013-08" db="EMBL/GenBank/DDBJ databases">
        <title>Gene expansion shapes genome architecture in the human pathogen Lichtheimia corymbifera: an evolutionary genomics analysis in the ancient terrestrial Mucorales (Mucoromycotina).</title>
        <authorList>
            <person name="Schwartze V.U."/>
            <person name="Winter S."/>
            <person name="Shelest E."/>
            <person name="Marcet-Houben M."/>
            <person name="Horn F."/>
            <person name="Wehner S."/>
            <person name="Hoffmann K."/>
            <person name="Riege K."/>
            <person name="Sammeth M."/>
            <person name="Nowrousian M."/>
            <person name="Valiante V."/>
            <person name="Linde J."/>
            <person name="Jacobsen I.D."/>
            <person name="Marz M."/>
            <person name="Brakhage A.A."/>
            <person name="Gabaldon T."/>
            <person name="Bocker S."/>
            <person name="Voigt K."/>
        </authorList>
    </citation>
    <scope>NUCLEOTIDE SEQUENCE [LARGE SCALE GENOMIC DNA]</scope>
    <source>
        <strain evidence="1">FSU 9682</strain>
    </source>
</reference>
<keyword evidence="2" id="KW-1185">Reference proteome</keyword>
<dbReference type="Proteomes" id="UP000027586">
    <property type="component" value="Unassembled WGS sequence"/>
</dbReference>
<proteinExistence type="predicted"/>
<accession>A0A068RFG8</accession>